<feature type="domain" description="BRCT" evidence="1">
    <location>
        <begin position="196"/>
        <end position="274"/>
    </location>
</feature>
<gene>
    <name evidence="2" type="ORF">GOBAR_AA18085</name>
</gene>
<reference evidence="2 3" key="1">
    <citation type="submission" date="2015-01" db="EMBL/GenBank/DDBJ databases">
        <title>Genome of allotetraploid Gossypium barbadense reveals genomic plasticity and fiber elongation in cotton evolution.</title>
        <authorList>
            <person name="Chen X."/>
            <person name="Liu X."/>
            <person name="Zhao B."/>
            <person name="Zheng H."/>
            <person name="Hu Y."/>
            <person name="Lu G."/>
            <person name="Yang C."/>
            <person name="Chen J."/>
            <person name="Shan C."/>
            <person name="Zhang L."/>
            <person name="Zhou Y."/>
            <person name="Wang L."/>
            <person name="Guo W."/>
            <person name="Bai Y."/>
            <person name="Ruan J."/>
            <person name="Shangguan X."/>
            <person name="Mao Y."/>
            <person name="Jiang J."/>
            <person name="Zhu Y."/>
            <person name="Lei J."/>
            <person name="Kang H."/>
            <person name="Chen S."/>
            <person name="He X."/>
            <person name="Wang R."/>
            <person name="Wang Y."/>
            <person name="Chen J."/>
            <person name="Wang L."/>
            <person name="Yu S."/>
            <person name="Wang B."/>
            <person name="Wei J."/>
            <person name="Song S."/>
            <person name="Lu X."/>
            <person name="Gao Z."/>
            <person name="Gu W."/>
            <person name="Deng X."/>
            <person name="Ma D."/>
            <person name="Wang S."/>
            <person name="Liang W."/>
            <person name="Fang L."/>
            <person name="Cai C."/>
            <person name="Zhu X."/>
            <person name="Zhou B."/>
            <person name="Zhang Y."/>
            <person name="Chen Z."/>
            <person name="Xu S."/>
            <person name="Zhu R."/>
            <person name="Wang S."/>
            <person name="Zhang T."/>
            <person name="Zhao G."/>
        </authorList>
    </citation>
    <scope>NUCLEOTIDE SEQUENCE [LARGE SCALE GENOMIC DNA]</scope>
    <source>
        <strain evidence="3">cv. Xinhai21</strain>
        <tissue evidence="2">Leaf</tissue>
    </source>
</reference>
<dbReference type="PANTHER" id="PTHR47576">
    <property type="entry name" value="BRCT DOMAIN DNA REPAIR PROTEIN-RELATED"/>
    <property type="match status" value="1"/>
</dbReference>
<name>A0A2P5XGV1_GOSBA</name>
<organism evidence="2 3">
    <name type="scientific">Gossypium barbadense</name>
    <name type="common">Sea Island cotton</name>
    <name type="synonym">Hibiscus barbadensis</name>
    <dbReference type="NCBI Taxonomy" id="3634"/>
    <lineage>
        <taxon>Eukaryota</taxon>
        <taxon>Viridiplantae</taxon>
        <taxon>Streptophyta</taxon>
        <taxon>Embryophyta</taxon>
        <taxon>Tracheophyta</taxon>
        <taxon>Spermatophyta</taxon>
        <taxon>Magnoliopsida</taxon>
        <taxon>eudicotyledons</taxon>
        <taxon>Gunneridae</taxon>
        <taxon>Pentapetalae</taxon>
        <taxon>rosids</taxon>
        <taxon>malvids</taxon>
        <taxon>Malvales</taxon>
        <taxon>Malvaceae</taxon>
        <taxon>Malvoideae</taxon>
        <taxon>Gossypium</taxon>
    </lineage>
</organism>
<dbReference type="AlphaFoldDB" id="A0A2P5XGV1"/>
<evidence type="ECO:0000313" key="2">
    <source>
        <dbReference type="EMBL" id="PPS02578.1"/>
    </source>
</evidence>
<proteinExistence type="predicted"/>
<dbReference type="Pfam" id="PF20415">
    <property type="entry name" value="DUF6699"/>
    <property type="match status" value="1"/>
</dbReference>
<dbReference type="EMBL" id="KZ664897">
    <property type="protein sequence ID" value="PPS02578.1"/>
    <property type="molecule type" value="Genomic_DNA"/>
</dbReference>
<dbReference type="PANTHER" id="PTHR47576:SF2">
    <property type="entry name" value="BRCT DOMAIN DNA REPAIR PROTEIN-RELATED"/>
    <property type="match status" value="1"/>
</dbReference>
<dbReference type="Proteomes" id="UP000239757">
    <property type="component" value="Unassembled WGS sequence"/>
</dbReference>
<protein>
    <recommendedName>
        <fullName evidence="1">BRCT domain-containing protein</fullName>
    </recommendedName>
</protein>
<accession>A0A2P5XGV1</accession>
<sequence length="559" mass="62794">MGGLNNNRVEVVNRKGCSKLFIGSSPSFEPMPLSPVASSLGSEPVTVRSTGPFSALVICVTGLSKGWMDVMMMITFPISQSMYYFYWYHSSVDLNLGYSVSGRKFEHALKHGSRNGLFIVTLGWFVDSVKRNVRLSESLYTVKGVGENGSRVDELKWLVSTASESSCLPASFHDTKKIDMVGKPHVRYSRSDPKNSLSSMLSGHTLYIDSDISDELRNKVLEAASKEGALVVDRWFVGCNASYVVCEGNSLHRYVGHSNNIVTPLWILKTAKDRYLQRLVHMSADLARQIGTVLENSQNGIEEEVNNAGNFSQDTLSFRSNASYEERQQVVHLAKTGVRNRRGRRMQAYYYNVIVSMCANTIVLVKPRIRPISPSSLLDSICWTISEPTSTASVFTDSCSVEDVNEHQSIFFDANGDGQDSRASFTNSTRSLTESERNELIFKNHFLTILFPVDRFSEMGPSSRTYFSNNGFTCLQVLDYIYSFYQENMSSHEIEAAIHTDSRHADRLRALYCSKETVECGGNMIFKRIDFLGSRRSFEMLKRVSGDNNSNVYELLIRA</sequence>
<evidence type="ECO:0000259" key="1">
    <source>
        <dbReference type="PROSITE" id="PS50172"/>
    </source>
</evidence>
<dbReference type="InterPro" id="IPR046522">
    <property type="entry name" value="DUF6699"/>
</dbReference>
<evidence type="ECO:0000313" key="3">
    <source>
        <dbReference type="Proteomes" id="UP000239757"/>
    </source>
</evidence>
<dbReference type="PROSITE" id="PS50172">
    <property type="entry name" value="BRCT"/>
    <property type="match status" value="1"/>
</dbReference>
<dbReference type="InterPro" id="IPR036420">
    <property type="entry name" value="BRCT_dom_sf"/>
</dbReference>
<dbReference type="Gene3D" id="3.40.50.10190">
    <property type="entry name" value="BRCT domain"/>
    <property type="match status" value="1"/>
</dbReference>
<dbReference type="InterPro" id="IPR001357">
    <property type="entry name" value="BRCT_dom"/>
</dbReference>
<dbReference type="OrthoDB" id="251770at2759"/>
<dbReference type="SUPFAM" id="SSF52113">
    <property type="entry name" value="BRCT domain"/>
    <property type="match status" value="1"/>
</dbReference>